<dbReference type="GO" id="GO:0016491">
    <property type="term" value="F:oxidoreductase activity"/>
    <property type="evidence" value="ECO:0007669"/>
    <property type="project" value="UniProtKB-KW"/>
</dbReference>
<dbReference type="Proteomes" id="UP000012065">
    <property type="component" value="Unassembled WGS sequence"/>
</dbReference>
<dbReference type="InterPro" id="IPR036318">
    <property type="entry name" value="FAD-bd_PCMH-like_sf"/>
</dbReference>
<dbReference type="PANTHER" id="PTHR42973:SF54">
    <property type="entry name" value="FAD-BINDING PCMH-TYPE DOMAIN-CONTAINING PROTEIN"/>
    <property type="match status" value="1"/>
</dbReference>
<keyword evidence="5" id="KW-0732">Signal</keyword>
<evidence type="ECO:0000313" key="7">
    <source>
        <dbReference type="EMBL" id="CCO31801.1"/>
    </source>
</evidence>
<dbReference type="InterPro" id="IPR016169">
    <property type="entry name" value="FAD-bd_PCMH_sub2"/>
</dbReference>
<dbReference type="InterPro" id="IPR050416">
    <property type="entry name" value="FAD-linked_Oxidoreductase"/>
</dbReference>
<evidence type="ECO:0000256" key="4">
    <source>
        <dbReference type="ARBA" id="ARBA00023002"/>
    </source>
</evidence>
<dbReference type="InterPro" id="IPR016167">
    <property type="entry name" value="FAD-bd_PCMH_sub1"/>
</dbReference>
<keyword evidence="2" id="KW-0285">Flavoprotein</keyword>
<gene>
    <name evidence="7" type="ORF">BN14_05851</name>
</gene>
<protein>
    <submittedName>
        <fullName evidence="7">6-hydroxy-D-nicotine oxidase Short=6-HDNO</fullName>
    </submittedName>
</protein>
<organism evidence="7 8">
    <name type="scientific">Thanatephorus cucumeris (strain AG1-IB / isolate 7/3/14)</name>
    <name type="common">Lettuce bottom rot fungus</name>
    <name type="synonym">Rhizoctonia solani</name>
    <dbReference type="NCBI Taxonomy" id="1108050"/>
    <lineage>
        <taxon>Eukaryota</taxon>
        <taxon>Fungi</taxon>
        <taxon>Dikarya</taxon>
        <taxon>Basidiomycota</taxon>
        <taxon>Agaricomycotina</taxon>
        <taxon>Agaricomycetes</taxon>
        <taxon>Cantharellales</taxon>
        <taxon>Ceratobasidiaceae</taxon>
        <taxon>Rhizoctonia</taxon>
        <taxon>Rhizoctonia solani AG-1</taxon>
    </lineage>
</organism>
<dbReference type="AlphaFoldDB" id="M5BXA7"/>
<evidence type="ECO:0000256" key="5">
    <source>
        <dbReference type="SAM" id="SignalP"/>
    </source>
</evidence>
<evidence type="ECO:0000256" key="2">
    <source>
        <dbReference type="ARBA" id="ARBA00022630"/>
    </source>
</evidence>
<dbReference type="SUPFAM" id="SSF56176">
    <property type="entry name" value="FAD-binding/transporter-associated domain-like"/>
    <property type="match status" value="1"/>
</dbReference>
<dbReference type="Gene3D" id="3.30.465.10">
    <property type="match status" value="1"/>
</dbReference>
<dbReference type="PANTHER" id="PTHR42973">
    <property type="entry name" value="BINDING OXIDOREDUCTASE, PUTATIVE (AFU_ORTHOLOGUE AFUA_1G17690)-RELATED"/>
    <property type="match status" value="1"/>
</dbReference>
<comment type="similarity">
    <text evidence="1">Belongs to the oxygen-dependent FAD-linked oxidoreductase family.</text>
</comment>
<keyword evidence="4" id="KW-0560">Oxidoreductase</keyword>
<dbReference type="InterPro" id="IPR006094">
    <property type="entry name" value="Oxid_FAD_bind_N"/>
</dbReference>
<dbReference type="Gene3D" id="3.40.462.20">
    <property type="match status" value="1"/>
</dbReference>
<dbReference type="EMBL" id="CAOJ01008803">
    <property type="protein sequence ID" value="CCO31801.1"/>
    <property type="molecule type" value="Genomic_DNA"/>
</dbReference>
<comment type="caution">
    <text evidence="7">The sequence shown here is derived from an EMBL/GenBank/DDBJ whole genome shotgun (WGS) entry which is preliminary data.</text>
</comment>
<evidence type="ECO:0000259" key="6">
    <source>
        <dbReference type="PROSITE" id="PS51387"/>
    </source>
</evidence>
<dbReference type="HOGENOM" id="CLU_018354_1_2_1"/>
<dbReference type="Gene3D" id="3.30.43.10">
    <property type="entry name" value="Uridine Diphospho-n-acetylenolpyruvylglucosamine Reductase, domain 2"/>
    <property type="match status" value="1"/>
</dbReference>
<proteinExistence type="inferred from homology"/>
<dbReference type="InterPro" id="IPR016166">
    <property type="entry name" value="FAD-bd_PCMH"/>
</dbReference>
<sequence>MVLLLAVGAYCALDTCCGRLEAVVSKQQVLTSSDTNYRVEAQKYWSSTARLSPACVFVPESASDVSAAIKALVKNNCEFAVRGGGHTTNPGWAGTESGVLVSLSKLTTVEVSKDKNSVVIGAGNKWGDVYTAIDEYNITLAGGRFSKVGVSGFLLGGGLSFLMSSKGFSANTVLSYEIVLADGELTTVTSESNSDLFKALKGGTGNFGVMTSFTMQAFPIRDVHAGFLFYAPDQYEKLYPIMETYAREGVEDDPRTHMIQVFASNPSLNIDMAGFYTFYSEPFDTPPAAIKPFFDLPTTHRTAQNKTAKEANHEVTEGFEDGLRYDMHTYSVRADAGLLKQLVDIWRFATAELNSTVPGWRSRLLYQVISKNMIRTSDEKGGNVLGLQARGDPLVVVVYISTWIRPEDDDKVYVAIDKLLSTSTNLAESQNRLDDYIYLNYAGSDQKPIESYGLAQVKFLQRVKAKYDPEGVFEKLCRGGFKIPSQCSDVDDGYLNMQAGGSNEQTCSHFL</sequence>
<feature type="chain" id="PRO_5004063893" evidence="5">
    <location>
        <begin position="19"/>
        <end position="511"/>
    </location>
</feature>
<accession>M5BXA7</accession>
<dbReference type="GO" id="GO:0071949">
    <property type="term" value="F:FAD binding"/>
    <property type="evidence" value="ECO:0007669"/>
    <property type="project" value="InterPro"/>
</dbReference>
<evidence type="ECO:0000313" key="8">
    <source>
        <dbReference type="Proteomes" id="UP000012065"/>
    </source>
</evidence>
<name>M5BXA7_THACB</name>
<evidence type="ECO:0000256" key="3">
    <source>
        <dbReference type="ARBA" id="ARBA00022827"/>
    </source>
</evidence>
<reference evidence="7 8" key="1">
    <citation type="journal article" date="2013" name="J. Biotechnol.">
        <title>Establishment and interpretation of the genome sequence of the phytopathogenic fungus Rhizoctonia solani AG1-IB isolate 7/3/14.</title>
        <authorList>
            <person name="Wibberg D.W."/>
            <person name="Jelonek L.J."/>
            <person name="Rupp O.R."/>
            <person name="Hennig M.H."/>
            <person name="Eikmeyer F.E."/>
            <person name="Goesmann A.G."/>
            <person name="Hartmann A.H."/>
            <person name="Borriss R.B."/>
            <person name="Grosch R.G."/>
            <person name="Puehler A.P."/>
            <person name="Schlueter A.S."/>
        </authorList>
    </citation>
    <scope>NUCLEOTIDE SEQUENCE [LARGE SCALE GENOMIC DNA]</scope>
    <source>
        <strain evidence="8">AG1-IB / isolate 7/3/14</strain>
    </source>
</reference>
<feature type="domain" description="FAD-binding PCMH-type" evidence="6">
    <location>
        <begin position="49"/>
        <end position="220"/>
    </location>
</feature>
<evidence type="ECO:0000256" key="1">
    <source>
        <dbReference type="ARBA" id="ARBA00005466"/>
    </source>
</evidence>
<feature type="signal peptide" evidence="5">
    <location>
        <begin position="1"/>
        <end position="18"/>
    </location>
</feature>
<dbReference type="Pfam" id="PF01565">
    <property type="entry name" value="FAD_binding_4"/>
    <property type="match status" value="1"/>
</dbReference>
<keyword evidence="3" id="KW-0274">FAD</keyword>
<dbReference type="PROSITE" id="PS51387">
    <property type="entry name" value="FAD_PCMH"/>
    <property type="match status" value="1"/>
</dbReference>